<comment type="caution">
    <text evidence="1">The sequence shown here is derived from an EMBL/GenBank/DDBJ whole genome shotgun (WGS) entry which is preliminary data.</text>
</comment>
<dbReference type="EMBL" id="BAABEY010000001">
    <property type="protein sequence ID" value="GAA4430581.1"/>
    <property type="molecule type" value="Genomic_DNA"/>
</dbReference>
<keyword evidence="2" id="KW-1185">Reference proteome</keyword>
<evidence type="ECO:0000313" key="1">
    <source>
        <dbReference type="EMBL" id="GAA4430581.1"/>
    </source>
</evidence>
<proteinExistence type="predicted"/>
<evidence type="ECO:0000313" key="2">
    <source>
        <dbReference type="Proteomes" id="UP001501508"/>
    </source>
</evidence>
<protein>
    <submittedName>
        <fullName evidence="1">Uncharacterized protein</fullName>
    </submittedName>
</protein>
<name>A0ABP8LIW8_9BACT</name>
<gene>
    <name evidence="1" type="ORF">GCM10023091_00020</name>
</gene>
<organism evidence="1 2">
    <name type="scientific">Ravibacter arvi</name>
    <dbReference type="NCBI Taxonomy" id="2051041"/>
    <lineage>
        <taxon>Bacteria</taxon>
        <taxon>Pseudomonadati</taxon>
        <taxon>Bacteroidota</taxon>
        <taxon>Cytophagia</taxon>
        <taxon>Cytophagales</taxon>
        <taxon>Spirosomataceae</taxon>
        <taxon>Ravibacter</taxon>
    </lineage>
</organism>
<accession>A0ABP8LIW8</accession>
<reference evidence="2" key="1">
    <citation type="journal article" date="2019" name="Int. J. Syst. Evol. Microbiol.">
        <title>The Global Catalogue of Microorganisms (GCM) 10K type strain sequencing project: providing services to taxonomists for standard genome sequencing and annotation.</title>
        <authorList>
            <consortium name="The Broad Institute Genomics Platform"/>
            <consortium name="The Broad Institute Genome Sequencing Center for Infectious Disease"/>
            <person name="Wu L."/>
            <person name="Ma J."/>
        </authorList>
    </citation>
    <scope>NUCLEOTIDE SEQUENCE [LARGE SCALE GENOMIC DNA]</scope>
    <source>
        <strain evidence="2">JCM 31920</strain>
    </source>
</reference>
<sequence>MEVYSALQQHHPVLYIKQATTDDCIIGIKTISIVTVIQQEPVRLAFKGYMHLCSCRMFYGVLQ</sequence>
<dbReference type="Proteomes" id="UP001501508">
    <property type="component" value="Unassembled WGS sequence"/>
</dbReference>